<dbReference type="AlphaFoldDB" id="A0A1A8Y127"/>
<dbReference type="Gene3D" id="3.30.40.190">
    <property type="match status" value="1"/>
</dbReference>
<sequence>MQSKNKKPMTRFERAHVEQVKALPCAVCGTEKEGREAHEMKQGLYFIVIPLCPDCHRGHRNGWHGQKAMWNVMKKTEELCLHETLTKLYGGAVC</sequence>
<organism evidence="1 2">
    <name type="scientific">Candidatus Propionivibrio aalborgensis</name>
    <dbReference type="NCBI Taxonomy" id="1860101"/>
    <lineage>
        <taxon>Bacteria</taxon>
        <taxon>Pseudomonadati</taxon>
        <taxon>Pseudomonadota</taxon>
        <taxon>Betaproteobacteria</taxon>
        <taxon>Rhodocyclales</taxon>
        <taxon>Rhodocyclaceae</taxon>
        <taxon>Propionivibrio</taxon>
    </lineage>
</organism>
<accession>A0A1A8Y127</accession>
<evidence type="ECO:0000313" key="2">
    <source>
        <dbReference type="Proteomes" id="UP000199600"/>
    </source>
</evidence>
<reference evidence="1 2" key="1">
    <citation type="submission" date="2016-06" db="EMBL/GenBank/DDBJ databases">
        <authorList>
            <person name="Kjaerup R.B."/>
            <person name="Dalgaard T.S."/>
            <person name="Juul-Madsen H.R."/>
        </authorList>
    </citation>
    <scope>NUCLEOTIDE SEQUENCE [LARGE SCALE GENOMIC DNA]</scope>
    <source>
        <strain evidence="1">2</strain>
    </source>
</reference>
<name>A0A1A8Y127_9RHOO</name>
<protein>
    <submittedName>
        <fullName evidence="1">Uncharacterized protein</fullName>
    </submittedName>
</protein>
<proteinExistence type="predicted"/>
<dbReference type="Proteomes" id="UP000199600">
    <property type="component" value="Unassembled WGS sequence"/>
</dbReference>
<gene>
    <name evidence="1" type="ORF">PROAA_610021</name>
</gene>
<evidence type="ECO:0000313" key="1">
    <source>
        <dbReference type="EMBL" id="SBT10661.1"/>
    </source>
</evidence>
<dbReference type="EMBL" id="FLQY01000364">
    <property type="protein sequence ID" value="SBT10661.1"/>
    <property type="molecule type" value="Genomic_DNA"/>
</dbReference>
<keyword evidence="2" id="KW-1185">Reference proteome</keyword>
<dbReference type="RefSeq" id="WP_186412236.1">
    <property type="nucleotide sequence ID" value="NZ_FLQY01000364.1"/>
</dbReference>